<comment type="caution">
    <text evidence="1">The sequence shown here is derived from an EMBL/GenBank/DDBJ whole genome shotgun (WGS) entry which is preliminary data.</text>
</comment>
<accession>A0A0F8XXQ6</accession>
<dbReference type="Gene3D" id="3.30.420.240">
    <property type="match status" value="1"/>
</dbReference>
<dbReference type="AlphaFoldDB" id="A0A0F8XXQ6"/>
<protein>
    <submittedName>
        <fullName evidence="1">Uncharacterized protein</fullName>
    </submittedName>
</protein>
<sequence>MSNQIVRIGAGDPGKMRDSFGYLVGDIDLKLKEVRIRKAKRWLGRSYKKVVQYIADDYVKNKLDHLVIERNNTGEMVIEEFRMQYRIPAIPVVTGRELKSQEKINDVKIMDKNEMVKYYGMLKKDFRVKFPNKFKTDEDKENFEELKRQIAIFAEHRTESGKSFAYYAPGEEHDDMVMALLLLLHLARYYLREKNKGFGVASRSYTSLRNNDEDLLGSGIPANATLKYRSVTNPSSLAANTAGLFASSTAGVVEMYAIDENDNVSVISPHPASFLNNLDGSCPIPWAVETEAPYLGLKISVDMCGAIQALEQITGQQFIFVEKIPKLDWYSEKRAICDAINGESEFDMCIVKDPPEWMRIRGAP</sequence>
<proteinExistence type="predicted"/>
<dbReference type="EMBL" id="LAZR01060261">
    <property type="protein sequence ID" value="KKK66060.1"/>
    <property type="molecule type" value="Genomic_DNA"/>
</dbReference>
<name>A0A0F8XXQ6_9ZZZZ</name>
<reference evidence="1" key="1">
    <citation type="journal article" date="2015" name="Nature">
        <title>Complex archaea that bridge the gap between prokaryotes and eukaryotes.</title>
        <authorList>
            <person name="Spang A."/>
            <person name="Saw J.H."/>
            <person name="Jorgensen S.L."/>
            <person name="Zaremba-Niedzwiedzka K."/>
            <person name="Martijn J."/>
            <person name="Lind A.E."/>
            <person name="van Eijk R."/>
            <person name="Schleper C."/>
            <person name="Guy L."/>
            <person name="Ettema T.J."/>
        </authorList>
    </citation>
    <scope>NUCLEOTIDE SEQUENCE</scope>
</reference>
<feature type="non-terminal residue" evidence="1">
    <location>
        <position position="364"/>
    </location>
</feature>
<organism evidence="1">
    <name type="scientific">marine sediment metagenome</name>
    <dbReference type="NCBI Taxonomy" id="412755"/>
    <lineage>
        <taxon>unclassified sequences</taxon>
        <taxon>metagenomes</taxon>
        <taxon>ecological metagenomes</taxon>
    </lineage>
</organism>
<gene>
    <name evidence="1" type="ORF">LCGC14_2967890</name>
</gene>
<evidence type="ECO:0000313" key="1">
    <source>
        <dbReference type="EMBL" id="KKK66060.1"/>
    </source>
</evidence>